<reference evidence="2" key="1">
    <citation type="submission" date="2022-11" db="UniProtKB">
        <authorList>
            <consortium name="WormBaseParasite"/>
        </authorList>
    </citation>
    <scope>IDENTIFICATION</scope>
</reference>
<dbReference type="WBParaSite" id="PS1159_v2.g18176.t1">
    <property type="protein sequence ID" value="PS1159_v2.g18176.t1"/>
    <property type="gene ID" value="PS1159_v2.g18176"/>
</dbReference>
<sequence length="490" mass="54489">MHWRLYFAAITVTAGSAFHYGFQLVLTNPAEKAFIHFENASIIKHYSTQLKKDILDDIWSVTVASFFVGAIFGSFSINFLIENLGRKGALIATFVTNFVSILLAVLSYFIMAFELYAFSRIILGFSNAASLAICPLYLFDITPLQNRGKIGMSTGISVQFGSVLGSFIAMPQILGTFDRWWIIYLGEAGILFIALIILALFFPESSESLLKQGNEEKAINSIKFFHRCTNAEAVKILEEKKLHTVTQTKIGLIHVWMLPETQSQTIIAVIVMFGTMFSGISVLNSFAVNIFESVGLTSLTSSYANVGICILSFFAALISPIVIDRFGRRLLLLCCFLGLLICNIFIGVLLFAHNIYTTVIISILLIFFIALFLVLFSLGPGPLCYFITAELHDINSRSSAQTWTSFAQMTTRAIILAGFLPLKTALGSPLSYLILFIVPITIATIFLYFNLPETKNRTPKEVKEEITRLTQKGPAFLFYSAFPKHKNVSV</sequence>
<evidence type="ECO:0000313" key="1">
    <source>
        <dbReference type="Proteomes" id="UP000887580"/>
    </source>
</evidence>
<evidence type="ECO:0000313" key="2">
    <source>
        <dbReference type="WBParaSite" id="PS1159_v2.g18176.t1"/>
    </source>
</evidence>
<proteinExistence type="predicted"/>
<accession>A0AC35FK20</accession>
<name>A0AC35FK20_9BILA</name>
<dbReference type="Proteomes" id="UP000887580">
    <property type="component" value="Unplaced"/>
</dbReference>
<protein>
    <submittedName>
        <fullName evidence="2">Major facilitator superfamily (MFS) profile domain-containing protein</fullName>
    </submittedName>
</protein>
<organism evidence="1 2">
    <name type="scientific">Panagrolaimus sp. PS1159</name>
    <dbReference type="NCBI Taxonomy" id="55785"/>
    <lineage>
        <taxon>Eukaryota</taxon>
        <taxon>Metazoa</taxon>
        <taxon>Ecdysozoa</taxon>
        <taxon>Nematoda</taxon>
        <taxon>Chromadorea</taxon>
        <taxon>Rhabditida</taxon>
        <taxon>Tylenchina</taxon>
        <taxon>Panagrolaimomorpha</taxon>
        <taxon>Panagrolaimoidea</taxon>
        <taxon>Panagrolaimidae</taxon>
        <taxon>Panagrolaimus</taxon>
    </lineage>
</organism>